<evidence type="ECO:0000259" key="8">
    <source>
        <dbReference type="PROSITE" id="PS00651"/>
    </source>
</evidence>
<evidence type="ECO:0000256" key="7">
    <source>
        <dbReference type="HAMAP-Rule" id="MF_00503"/>
    </source>
</evidence>
<keyword evidence="4 7" id="KW-0689">Ribosomal protein</keyword>
<sequence length="150" mass="16384">MKLILTTSVDNLGVAGDIVEVKAGYGRNYLLPRGFAIAATRGAEKNIETIKRAQEARTIRDLDHAKEVKAELEALDNVKIPVRSAEGGRLFGSVTERDVLSAVKATNGRQLERNSIKLPKNHIKSTGRYVLEVTLHPEVDAKLGIEVVAE</sequence>
<evidence type="ECO:0000256" key="1">
    <source>
        <dbReference type="ARBA" id="ARBA00010605"/>
    </source>
</evidence>
<dbReference type="InterPro" id="IPR000244">
    <property type="entry name" value="Ribosomal_bL9"/>
</dbReference>
<dbReference type="NCBIfam" id="TIGR00158">
    <property type="entry name" value="L9"/>
    <property type="match status" value="1"/>
</dbReference>
<dbReference type="InterPro" id="IPR020070">
    <property type="entry name" value="Ribosomal_bL9_N"/>
</dbReference>
<feature type="domain" description="Ribosomal protein L9" evidence="8">
    <location>
        <begin position="13"/>
        <end position="40"/>
    </location>
</feature>
<comment type="caution">
    <text evidence="9">The sequence shown here is derived from an EMBL/GenBank/DDBJ whole genome shotgun (WGS) entry which is preliminary data.</text>
</comment>
<dbReference type="GO" id="GO:0019843">
    <property type="term" value="F:rRNA binding"/>
    <property type="evidence" value="ECO:0007669"/>
    <property type="project" value="UniProtKB-UniRule"/>
</dbReference>
<dbReference type="InterPro" id="IPR036791">
    <property type="entry name" value="Ribosomal_bL9_C_sf"/>
</dbReference>
<dbReference type="Proteomes" id="UP000251047">
    <property type="component" value="Unassembled WGS sequence"/>
</dbReference>
<dbReference type="SUPFAM" id="SSF55658">
    <property type="entry name" value="L9 N-domain-like"/>
    <property type="match status" value="1"/>
</dbReference>
<dbReference type="InterPro" id="IPR020594">
    <property type="entry name" value="Ribosomal_bL9_bac/chp"/>
</dbReference>
<dbReference type="Pfam" id="PF01281">
    <property type="entry name" value="Ribosomal_L9_N"/>
    <property type="match status" value="1"/>
</dbReference>
<dbReference type="PROSITE" id="PS00651">
    <property type="entry name" value="RIBOSOMAL_L9"/>
    <property type="match status" value="1"/>
</dbReference>
<dbReference type="AlphaFoldDB" id="A0A364VBX4"/>
<accession>A0A364VBX4</accession>
<dbReference type="GO" id="GO:1990904">
    <property type="term" value="C:ribonucleoprotein complex"/>
    <property type="evidence" value="ECO:0007669"/>
    <property type="project" value="UniProtKB-KW"/>
</dbReference>
<dbReference type="HAMAP" id="MF_00503">
    <property type="entry name" value="Ribosomal_bL9"/>
    <property type="match status" value="1"/>
</dbReference>
<comment type="similarity">
    <text evidence="1 7">Belongs to the bacterial ribosomal protein bL9 family.</text>
</comment>
<dbReference type="OrthoDB" id="9788336at2"/>
<evidence type="ECO:0000256" key="2">
    <source>
        <dbReference type="ARBA" id="ARBA00022730"/>
    </source>
</evidence>
<dbReference type="EMBL" id="PHQP01000026">
    <property type="protein sequence ID" value="RAV34152.1"/>
    <property type="molecule type" value="Genomic_DNA"/>
</dbReference>
<dbReference type="SUPFAM" id="SSF55653">
    <property type="entry name" value="Ribosomal protein L9 C-domain"/>
    <property type="match status" value="1"/>
</dbReference>
<evidence type="ECO:0000256" key="3">
    <source>
        <dbReference type="ARBA" id="ARBA00022884"/>
    </source>
</evidence>
<proteinExistence type="inferred from homology"/>
<comment type="function">
    <text evidence="7">Binds to the 23S rRNA.</text>
</comment>
<dbReference type="GO" id="GO:0005840">
    <property type="term" value="C:ribosome"/>
    <property type="evidence" value="ECO:0007669"/>
    <property type="project" value="UniProtKB-KW"/>
</dbReference>
<reference evidence="9 10" key="1">
    <citation type="journal article" date="2018" name="Syst. Appl. Microbiol.">
        <title>Corynebacterium heidelbergense sp. nov., isolated from the preen glands of Egyptian geese (Alopochen aegyptiacus).</title>
        <authorList>
            <person name="Braun M.S."/>
            <person name="Wang E."/>
            <person name="Zimmermann S."/>
            <person name="Wink M."/>
        </authorList>
    </citation>
    <scope>NUCLEOTIDE SEQUENCE [LARGE SCALE GENOMIC DNA]</scope>
    <source>
        <strain evidence="9 10">DSM 104638</strain>
    </source>
</reference>
<organism evidence="9 10">
    <name type="scientific">Corynebacterium heidelbergense</name>
    <dbReference type="NCBI Taxonomy" id="2055947"/>
    <lineage>
        <taxon>Bacteria</taxon>
        <taxon>Bacillati</taxon>
        <taxon>Actinomycetota</taxon>
        <taxon>Actinomycetes</taxon>
        <taxon>Mycobacteriales</taxon>
        <taxon>Corynebacteriaceae</taxon>
        <taxon>Corynebacterium</taxon>
    </lineage>
</organism>
<gene>
    <name evidence="7" type="primary">rplI</name>
    <name evidence="9" type="ORF">CWC39_04665</name>
</gene>
<evidence type="ECO:0000256" key="6">
    <source>
        <dbReference type="ARBA" id="ARBA00035292"/>
    </source>
</evidence>
<evidence type="ECO:0000256" key="5">
    <source>
        <dbReference type="ARBA" id="ARBA00023274"/>
    </source>
</evidence>
<evidence type="ECO:0000313" key="9">
    <source>
        <dbReference type="EMBL" id="RAV34152.1"/>
    </source>
</evidence>
<dbReference type="GO" id="GO:0006412">
    <property type="term" value="P:translation"/>
    <property type="evidence" value="ECO:0007669"/>
    <property type="project" value="UniProtKB-UniRule"/>
</dbReference>
<dbReference type="FunFam" id="3.40.5.10:FF:000003">
    <property type="entry name" value="50S ribosomal protein L9"/>
    <property type="match status" value="1"/>
</dbReference>
<dbReference type="Gene3D" id="3.40.5.10">
    <property type="entry name" value="Ribosomal protein L9, N-terminal domain"/>
    <property type="match status" value="1"/>
</dbReference>
<name>A0A364VBX4_9CORY</name>
<dbReference type="InterPro" id="IPR020069">
    <property type="entry name" value="Ribosomal_bL9_C"/>
</dbReference>
<dbReference type="PANTHER" id="PTHR21368">
    <property type="entry name" value="50S RIBOSOMAL PROTEIN L9"/>
    <property type="match status" value="1"/>
</dbReference>
<dbReference type="InterPro" id="IPR009027">
    <property type="entry name" value="Ribosomal_bL9/RNase_H1_N"/>
</dbReference>
<dbReference type="GO" id="GO:0003735">
    <property type="term" value="F:structural constituent of ribosome"/>
    <property type="evidence" value="ECO:0007669"/>
    <property type="project" value="InterPro"/>
</dbReference>
<keyword evidence="2 7" id="KW-0699">rRNA-binding</keyword>
<dbReference type="InterPro" id="IPR036935">
    <property type="entry name" value="Ribosomal_bL9_N_sf"/>
</dbReference>
<protein>
    <recommendedName>
        <fullName evidence="6 7">Large ribosomal subunit protein bL9</fullName>
    </recommendedName>
</protein>
<evidence type="ECO:0000256" key="4">
    <source>
        <dbReference type="ARBA" id="ARBA00022980"/>
    </source>
</evidence>
<keyword evidence="5 7" id="KW-0687">Ribonucleoprotein</keyword>
<dbReference type="Gene3D" id="3.10.430.100">
    <property type="entry name" value="Ribosomal protein L9, C-terminal domain"/>
    <property type="match status" value="1"/>
</dbReference>
<evidence type="ECO:0000313" key="10">
    <source>
        <dbReference type="Proteomes" id="UP000251047"/>
    </source>
</evidence>
<dbReference type="RefSeq" id="WP_112769351.1">
    <property type="nucleotide sequence ID" value="NZ_CP063191.1"/>
</dbReference>
<dbReference type="Pfam" id="PF03948">
    <property type="entry name" value="Ribosomal_L9_C"/>
    <property type="match status" value="1"/>
</dbReference>
<keyword evidence="3 7" id="KW-0694">RNA-binding</keyword>